<evidence type="ECO:0000313" key="2">
    <source>
        <dbReference type="EMBL" id="AKE44218.1"/>
    </source>
</evidence>
<organism evidence="2 3">
    <name type="scientific">Rat cytomegalovirus ALL-03</name>
    <dbReference type="NCBI Taxonomy" id="1640278"/>
    <lineage>
        <taxon>Viruses</taxon>
        <taxon>Duplodnaviria</taxon>
        <taxon>Heunggongvirae</taxon>
        <taxon>Peploviricota</taxon>
        <taxon>Herviviricetes</taxon>
        <taxon>Herpesvirales</taxon>
        <taxon>Orthoherpesviridae</taxon>
        <taxon>Betaherpesvirinae</taxon>
        <taxon>Muromegalovirus</taxon>
        <taxon>Muromegalovirus muridbeta8</taxon>
        <taxon>Rat cytomegalovirus (isolate England)</taxon>
    </lineage>
</organism>
<accession>A0A0F6R493</accession>
<dbReference type="Proteomes" id="UP000105122">
    <property type="component" value="Segment"/>
</dbReference>
<reference evidence="2 3" key="1">
    <citation type="journal article" date="2015" name="Genome Announc.">
        <title>Complete Genome Sequence of Rat Cytomegalovirus Strain ALL-03 (Malaysian Strain).</title>
        <authorList>
            <person name="Balakrishnan K.N."/>
            <person name="Abdullah A.A."/>
            <person name="Camalxaman S.N."/>
            <person name="Quah Y.W."/>
            <person name="Abba Y."/>
            <person name="Hani H."/>
            <person name="Loh H.S."/>
            <person name="Kamal F.M."/>
            <person name="Zeenathul N.A."/>
            <person name="Aini I."/>
            <person name="Omar A.R."/>
            <person name="Noordin M.M."/>
            <person name="Mohd Azmi M.L."/>
        </authorList>
    </citation>
    <scope>NUCLEOTIDE SEQUENCE [LARGE SCALE GENOMIC DNA]</scope>
    <source>
        <strain evidence="2">ALL-03</strain>
    </source>
</reference>
<keyword evidence="1" id="KW-1133">Transmembrane helix</keyword>
<feature type="transmembrane region" description="Helical" evidence="1">
    <location>
        <begin position="106"/>
        <end position="125"/>
    </location>
</feature>
<sequence length="127" mass="13700">MGDDCHVDGGGIYFISSAWQTASSRMGEASSSEEPGGGNCGGGTSIRCDEFRTSNTSLTSDSVVFVGDDSRLELFPVDEQGRAIPMRISRRPAVWKKISRFCNTNVIFVSILALLCFLIITILIIDG</sequence>
<proteinExistence type="predicted"/>
<name>A0A0F6R493_RCMVE</name>
<evidence type="ECO:0000313" key="3">
    <source>
        <dbReference type="Proteomes" id="UP000105122"/>
    </source>
</evidence>
<dbReference type="EMBL" id="KP967684">
    <property type="protein sequence ID" value="AKE44218.1"/>
    <property type="molecule type" value="Genomic_DNA"/>
</dbReference>
<keyword evidence="1" id="KW-0812">Transmembrane</keyword>
<evidence type="ECO:0000256" key="1">
    <source>
        <dbReference type="SAM" id="Phobius"/>
    </source>
</evidence>
<protein>
    <submittedName>
        <fullName evidence="2">A41</fullName>
    </submittedName>
</protein>
<gene>
    <name evidence="2" type="primary">a41</name>
</gene>
<keyword evidence="1" id="KW-0472">Membrane</keyword>